<evidence type="ECO:0000256" key="1">
    <source>
        <dbReference type="SAM" id="Phobius"/>
    </source>
</evidence>
<proteinExistence type="predicted"/>
<gene>
    <name evidence="2" type="ORF">POJ06DRAFT_302743</name>
</gene>
<keyword evidence="1" id="KW-0472">Membrane</keyword>
<reference evidence="2" key="1">
    <citation type="submission" date="2023-03" db="EMBL/GenBank/DDBJ databases">
        <title>Near-Complete genome sequence of Lipomyces tetrasporous NRRL Y-64009, an oleaginous yeast capable of growing on lignocellulosic hydrolysates.</title>
        <authorList>
            <consortium name="Lawrence Berkeley National Laboratory"/>
            <person name="Jagtap S.S."/>
            <person name="Liu J.-J."/>
            <person name="Walukiewicz H.E."/>
            <person name="Pangilinan J."/>
            <person name="Lipzen A."/>
            <person name="Ahrendt S."/>
            <person name="Koriabine M."/>
            <person name="Cobaugh K."/>
            <person name="Salamov A."/>
            <person name="Yoshinaga Y."/>
            <person name="Ng V."/>
            <person name="Daum C."/>
            <person name="Grigoriev I.V."/>
            <person name="Slininger P.J."/>
            <person name="Dien B.S."/>
            <person name="Jin Y.-S."/>
            <person name="Rao C.V."/>
        </authorList>
    </citation>
    <scope>NUCLEOTIDE SEQUENCE</scope>
    <source>
        <strain evidence="2">NRRL Y-64009</strain>
    </source>
</reference>
<keyword evidence="3" id="KW-1185">Reference proteome</keyword>
<evidence type="ECO:0000313" key="2">
    <source>
        <dbReference type="EMBL" id="KAJ8098873.1"/>
    </source>
</evidence>
<keyword evidence="1" id="KW-1133">Transmembrane helix</keyword>
<accession>A0AAD7VR66</accession>
<dbReference type="Proteomes" id="UP001217417">
    <property type="component" value="Unassembled WGS sequence"/>
</dbReference>
<evidence type="ECO:0000313" key="3">
    <source>
        <dbReference type="Proteomes" id="UP001217417"/>
    </source>
</evidence>
<protein>
    <recommendedName>
        <fullName evidence="4">HAT C-terminal dimerisation domain-containing protein</fullName>
    </recommendedName>
</protein>
<organism evidence="2 3">
    <name type="scientific">Lipomyces tetrasporus</name>
    <dbReference type="NCBI Taxonomy" id="54092"/>
    <lineage>
        <taxon>Eukaryota</taxon>
        <taxon>Fungi</taxon>
        <taxon>Dikarya</taxon>
        <taxon>Ascomycota</taxon>
        <taxon>Saccharomycotina</taxon>
        <taxon>Lipomycetes</taxon>
        <taxon>Lipomycetales</taxon>
        <taxon>Lipomycetaceae</taxon>
        <taxon>Lipomyces</taxon>
    </lineage>
</organism>
<feature type="transmembrane region" description="Helical" evidence="1">
    <location>
        <begin position="89"/>
        <end position="108"/>
    </location>
</feature>
<evidence type="ECO:0008006" key="4">
    <source>
        <dbReference type="Google" id="ProtNLM"/>
    </source>
</evidence>
<dbReference type="RefSeq" id="XP_056042323.1">
    <property type="nucleotide sequence ID" value="XM_056190774.1"/>
</dbReference>
<comment type="caution">
    <text evidence="2">The sequence shown here is derived from an EMBL/GenBank/DDBJ whole genome shotgun (WGS) entry which is preliminary data.</text>
</comment>
<dbReference type="EMBL" id="JARPMG010000008">
    <property type="protein sequence ID" value="KAJ8098873.1"/>
    <property type="molecule type" value="Genomic_DNA"/>
</dbReference>
<dbReference type="GeneID" id="80885940"/>
<dbReference type="AlphaFoldDB" id="A0AAD7VR66"/>
<keyword evidence="1" id="KW-0812">Transmembrane</keyword>
<name>A0AAD7VR66_9ASCO</name>
<sequence>MVTIYEGDEPMEDIVHDKPQSSIVGHEDSISQITSQSFPTGLTAIPASEVAVERLFSDGRDLLGLRRHSMESGTMRSLLYSQITIQEELNGNFVLFISIYLFVLYVCISSR</sequence>